<keyword evidence="3" id="KW-1185">Reference proteome</keyword>
<dbReference type="Proteomes" id="UP000031572">
    <property type="component" value="Unassembled WGS sequence"/>
</dbReference>
<reference evidence="2 3" key="1">
    <citation type="submission" date="2014-12" db="EMBL/GenBank/DDBJ databases">
        <title>Denitrispirillum autotrophicum gen. nov., sp. nov., Denitrifying, Facultatively Autotrophic Bacteria Isolated from Rice Paddy Soil.</title>
        <authorList>
            <person name="Ishii S."/>
            <person name="Ashida N."/>
            <person name="Ohno H."/>
            <person name="Otsuka S."/>
            <person name="Yokota A."/>
            <person name="Senoo K."/>
        </authorList>
    </citation>
    <scope>NUCLEOTIDE SEQUENCE [LARGE SCALE GENOMIC DNA]</scope>
    <source>
        <strain evidence="2 3">TSA66</strain>
    </source>
</reference>
<evidence type="ECO:0000256" key="1">
    <source>
        <dbReference type="SAM" id="MobiDB-lite"/>
    </source>
</evidence>
<gene>
    <name evidence="2" type="ORF">TSA66_24585</name>
</gene>
<evidence type="ECO:0000313" key="2">
    <source>
        <dbReference type="EMBL" id="KIF83287.1"/>
    </source>
</evidence>
<dbReference type="OrthoDB" id="8773068at2"/>
<feature type="region of interest" description="Disordered" evidence="1">
    <location>
        <begin position="241"/>
        <end position="261"/>
    </location>
</feature>
<dbReference type="STRING" id="709839.TSA66_24585"/>
<organism evidence="2 3">
    <name type="scientific">Noviherbaspirillum autotrophicum</name>
    <dbReference type="NCBI Taxonomy" id="709839"/>
    <lineage>
        <taxon>Bacteria</taxon>
        <taxon>Pseudomonadati</taxon>
        <taxon>Pseudomonadota</taxon>
        <taxon>Betaproteobacteria</taxon>
        <taxon>Burkholderiales</taxon>
        <taxon>Oxalobacteraceae</taxon>
        <taxon>Noviherbaspirillum</taxon>
    </lineage>
</organism>
<proteinExistence type="predicted"/>
<name>A0A0C1YRI9_9BURK</name>
<accession>A0A0C1YRI9</accession>
<sequence>MGKPIADNAKFRSSCEHGYPELADKLKELNPDAFLKQRRGEGLLKTDSLAAYLSDLDRGKPDWWDAHLAAAETLRGFLGLPDLAALGIHRKDPATFLFPAFPALPPVNFAAGDAPWAIGTAQHVQGPGAGEQLTRYGVRQTLDCWMAARSRAFDDRPMDWLHVPDVLEFKLILNRLASAWRQPPLRWASVAKGMRDDQALLQDPAPLIIELSAPATAFDVDQLFSSRGHAPLLVVARHPLPDPREGRNSGAPGSLAGQDPVGGELAAESEAWLAEMARIAGVLGQIRYWIWRLEADWRNQVIDWALARVKGSRPVTAHAIKTRLNEIDPGESIFTQTSDVLELCHVMHVGNGIPWDLLRADAACNRDIDGGPDLAAAQRERMRRVLVARWADFDTPWEWPAAQECVPIAVDEDDLEDGPDSKGAAAADLTRDDFRHPLIAKLLFRVELRKMLVAGPLAEWAQGAFDAQRRALLDNALEQLSIEELTTVAQRVTAGIRADADQTLTLAAAEALFVAVGRQIARRRIDPNKALRDGAGEALAVQWKGVVDVVLAHLDHTNPRQPAWPWTRAVDTPATRLEWISACWAWSLTPARPAVPATGLFPWWSGLPRKEATSDLDRPICTLQPSATPQWLVDCLAENERQYTGQAAPVWRDFVSVLDLCLAASKELPPDNPTMLTYSAAWLRAPVEGEVRDSARHWASIVGKRWQEHAVLASVRSPALSPEMRREVACRWWPKLVAHQQGDKHGALSRYGQRRWNYVAEGRSELLDWVAQEVKHTAARAVDDLTTEQCIFLVKCPKELPASIKRALLAWLAARPDDDYPNLKAAAGPLPSWLLFEHFGPDVVEDFPLFLSSSAGGEAARLLWLWAPGSAVQLLQADDPPEIGGLANLLRSCPLGYLRVAIAALQQSPQILAGPERVAWVKRYLPYAGTAATDLVKLVKPDATAAALIAPSASAT</sequence>
<dbReference type="AlphaFoldDB" id="A0A0C1YRI9"/>
<protein>
    <submittedName>
        <fullName evidence="2">Uncharacterized protein</fullName>
    </submittedName>
</protein>
<dbReference type="EMBL" id="JWJG01000028">
    <property type="protein sequence ID" value="KIF83287.1"/>
    <property type="molecule type" value="Genomic_DNA"/>
</dbReference>
<dbReference type="RefSeq" id="WP_040041916.1">
    <property type="nucleotide sequence ID" value="NZ_JWJG01000028.1"/>
</dbReference>
<evidence type="ECO:0000313" key="3">
    <source>
        <dbReference type="Proteomes" id="UP000031572"/>
    </source>
</evidence>
<comment type="caution">
    <text evidence="2">The sequence shown here is derived from an EMBL/GenBank/DDBJ whole genome shotgun (WGS) entry which is preliminary data.</text>
</comment>